<evidence type="ECO:0000256" key="5">
    <source>
        <dbReference type="ARBA" id="ARBA00022532"/>
    </source>
</evidence>
<comment type="cofactor">
    <cofactor evidence="18">
        <name>FAD</name>
        <dbReference type="ChEBI" id="CHEBI:57692"/>
    </cofactor>
    <text evidence="18">Flavinylated by SdhE, about 5% flavinylation occurs in the absence of SdhE.</text>
</comment>
<dbReference type="PANTHER" id="PTHR11632">
    <property type="entry name" value="SUCCINATE DEHYDROGENASE 2 FLAVOPROTEIN SUBUNIT"/>
    <property type="match status" value="1"/>
</dbReference>
<comment type="subcellular location">
    <subcellularLocation>
        <location evidence="1 20">Mitochondrion inner membrane</location>
        <topology evidence="1 20">Peripheral membrane protein</topology>
        <orientation evidence="1 20">Matrix side</orientation>
    </subcellularLocation>
</comment>
<dbReference type="GO" id="GO:0009055">
    <property type="term" value="F:electron transfer activity"/>
    <property type="evidence" value="ECO:0007669"/>
    <property type="project" value="TreeGrafter"/>
</dbReference>
<dbReference type="GO" id="GO:0050660">
    <property type="term" value="F:flavin adenine dinucleotide binding"/>
    <property type="evidence" value="ECO:0007669"/>
    <property type="project" value="InterPro"/>
</dbReference>
<evidence type="ECO:0000256" key="1">
    <source>
        <dbReference type="ARBA" id="ARBA00004443"/>
    </source>
</evidence>
<keyword evidence="5 20" id="KW-0816">Tricarboxylic acid cycle</keyword>
<dbReference type="Gene3D" id="1.20.58.100">
    <property type="entry name" value="Fumarate reductase/succinate dehydrogenase flavoprotein-like, C-terminal domain"/>
    <property type="match status" value="1"/>
</dbReference>
<comment type="similarity">
    <text evidence="3 20">Belongs to the FAD-dependent oxidoreductase 2 family. FRD/SDH subfamily.</text>
</comment>
<dbReference type="NCBIfam" id="TIGR01812">
    <property type="entry name" value="sdhA_frdA_Gneg"/>
    <property type="match status" value="1"/>
</dbReference>
<feature type="binding site" evidence="18">
    <location>
        <begin position="68"/>
        <end position="73"/>
    </location>
    <ligand>
        <name>FAD</name>
        <dbReference type="ChEBI" id="CHEBI:57692"/>
    </ligand>
</feature>
<feature type="binding site" evidence="17">
    <location>
        <position position="407"/>
    </location>
    <ligand>
        <name>substrate</name>
    </ligand>
</feature>
<evidence type="ECO:0000256" key="3">
    <source>
        <dbReference type="ARBA" id="ARBA00008040"/>
    </source>
</evidence>
<dbReference type="STRING" id="215637.A0A4P9ZMH1"/>
<dbReference type="SUPFAM" id="SSF51905">
    <property type="entry name" value="FAD/NAD(P)-binding domain"/>
    <property type="match status" value="1"/>
</dbReference>
<dbReference type="FunFam" id="3.50.50.60:FF:000482">
    <property type="entry name" value="Succinate dehydrogenase complex, subunit A, flavoprotein (Fp)"/>
    <property type="match status" value="1"/>
</dbReference>
<keyword evidence="24" id="KW-1185">Reference proteome</keyword>
<feature type="binding site" evidence="17">
    <location>
        <position position="308"/>
    </location>
    <ligand>
        <name>substrate</name>
    </ligand>
</feature>
<keyword evidence="6 18" id="KW-0285">Flavoprotein</keyword>
<dbReference type="EC" id="1.3.5.1" evidence="20"/>
<dbReference type="FunFam" id="1.20.58.100:FF:000001">
    <property type="entry name" value="Succinate dehydrogenase flavoprotein subunit (SdhA)"/>
    <property type="match status" value="1"/>
</dbReference>
<comment type="function">
    <text evidence="15 20">Flavoprotein (FP) subunit of succinate dehydrogenase (SDH) that is involved in complex II of the mitochondrial electron transport chain and is responsible for transferring electrons from succinate to ubiquinone (coenzyme Q).</text>
</comment>
<dbReference type="EMBL" id="ML003145">
    <property type="protein sequence ID" value="RKP34586.1"/>
    <property type="molecule type" value="Genomic_DNA"/>
</dbReference>
<evidence type="ECO:0000256" key="6">
    <source>
        <dbReference type="ARBA" id="ARBA00022630"/>
    </source>
</evidence>
<evidence type="ECO:0000256" key="16">
    <source>
        <dbReference type="PIRSR" id="PIRSR000171-1"/>
    </source>
</evidence>
<protein>
    <recommendedName>
        <fullName evidence="20">Succinate dehydrogenase [ubiquinone] flavoprotein subunit, mitochondrial</fullName>
        <ecNumber evidence="20">1.3.5.1</ecNumber>
    </recommendedName>
</protein>
<dbReference type="InterPro" id="IPR003953">
    <property type="entry name" value="FAD-dep_OxRdtase_2_FAD-bd"/>
</dbReference>
<dbReference type="InterPro" id="IPR011281">
    <property type="entry name" value="Succ_DH_flav_su_fwd"/>
</dbReference>
<feature type="active site" description="Proton acceptor" evidence="16">
    <location>
        <position position="340"/>
    </location>
</feature>
<evidence type="ECO:0000256" key="8">
    <source>
        <dbReference type="ARBA" id="ARBA00022827"/>
    </source>
</evidence>
<dbReference type="InterPro" id="IPR015939">
    <property type="entry name" value="Fum_Rdtase/Succ_DH_flav-like_C"/>
</dbReference>
<dbReference type="InterPro" id="IPR003952">
    <property type="entry name" value="FRD_SDH_FAD_BS"/>
</dbReference>
<evidence type="ECO:0000256" key="11">
    <source>
        <dbReference type="ARBA" id="ARBA00023002"/>
    </source>
</evidence>
<feature type="domain" description="FAD-dependent oxidoreductase 2 FAD-binding" evidence="21">
    <location>
        <begin position="63"/>
        <end position="458"/>
    </location>
</feature>
<dbReference type="GO" id="GO:0008177">
    <property type="term" value="F:succinate dehydrogenase (quinone) activity"/>
    <property type="evidence" value="ECO:0007669"/>
    <property type="project" value="UniProtKB-EC"/>
</dbReference>
<evidence type="ECO:0000313" key="23">
    <source>
        <dbReference type="EMBL" id="RKP34586.1"/>
    </source>
</evidence>
<evidence type="ECO:0000259" key="21">
    <source>
        <dbReference type="Pfam" id="PF00890"/>
    </source>
</evidence>
<evidence type="ECO:0000256" key="15">
    <source>
        <dbReference type="ARBA" id="ARBA00059077"/>
    </source>
</evidence>
<sequence length="648" mass="70920">MLRLFSQTKANKGLSRFANVRPATRAFHASSNRSQVIATDALRAKLAEGSIASKYPVIDHTYDAIVVGAGGAGLRAAFGLAEAGFNTACISKLFPTRSHTVAAQGGVNAALGNMGKDDWRWHMYDTVKGSDWLGDQDAIHYMCREAPKAVIELEHYGLPFSRTEEGKIYQRAFGGQSLEFGKGGQAHRCCAAADRTGHAMLHTLYGQSLRHDTTYFIEYFALDLIMEDGECRGVIALNMEDGTLHRFLSHRTVLATGGYGRTYFSCTSAHTCTGDGNAMVARAGLPLQDLEFVQFHPTGIYGAGCLITEGARGEGGYLLNSKGERFMERYAPTAKDLASRDVVSRSMTIEIREGRGVGPEKDHIYLQLSHLPAEVLKERLPGISETAAIFAGVDVTKEPIPVLPTVHYNMGGIPTRYTGEVLTVKPDGSEAIVPGLYAAGEAASVSVHGANRLGANSLLDIVVFGRACAHHIQETLQPGTPHKPLSPEAGMASIANLDKLRNADGTRTTAEIRLAMQKVMQNNAAVFRTQESLEEGEQKIMEVCKTFEDVKVTDRSMIWNTDLVETLELQNLLTNAAQTMISATARKESRGAHAREDFKERDDKEWMKHTLSWQTEVSDAVKLGYRPVTMKTLDENECKTVPPFKRVY</sequence>
<keyword evidence="9 20" id="KW-0809">Transit peptide</keyword>
<comment type="catalytic activity">
    <reaction evidence="14 20">
        <text>a quinone + succinate = fumarate + a quinol</text>
        <dbReference type="Rhea" id="RHEA:40523"/>
        <dbReference type="ChEBI" id="CHEBI:24646"/>
        <dbReference type="ChEBI" id="CHEBI:29806"/>
        <dbReference type="ChEBI" id="CHEBI:30031"/>
        <dbReference type="ChEBI" id="CHEBI:132124"/>
        <dbReference type="EC" id="1.3.5.1"/>
    </reaction>
</comment>
<evidence type="ECO:0000256" key="14">
    <source>
        <dbReference type="ARBA" id="ARBA00049220"/>
    </source>
</evidence>
<keyword evidence="12" id="KW-0496">Mitochondrion</keyword>
<dbReference type="Gene3D" id="4.10.80.40">
    <property type="entry name" value="succinate dehydrogenase protein domain"/>
    <property type="match status" value="1"/>
</dbReference>
<evidence type="ECO:0000256" key="19">
    <source>
        <dbReference type="PIRSR" id="PIRSR611281-4"/>
    </source>
</evidence>
<feature type="domain" description="Fumarate reductase/succinate dehydrogenase flavoprotein-like C-terminal" evidence="22">
    <location>
        <begin position="513"/>
        <end position="648"/>
    </location>
</feature>
<keyword evidence="4 20" id="KW-0813">Transport</keyword>
<keyword evidence="10 20" id="KW-0249">Electron transport</keyword>
<feature type="binding site" evidence="17">
    <location>
        <position position="452"/>
    </location>
    <ligand>
        <name>substrate</name>
    </ligand>
</feature>
<feature type="binding site" evidence="18">
    <location>
        <begin position="91"/>
        <end position="106"/>
    </location>
    <ligand>
        <name>FAD</name>
        <dbReference type="ChEBI" id="CHEBI:57692"/>
    </ligand>
</feature>
<dbReference type="Pfam" id="PF02910">
    <property type="entry name" value="Succ_DH_flav_C"/>
    <property type="match status" value="1"/>
</dbReference>
<evidence type="ECO:0000256" key="7">
    <source>
        <dbReference type="ARBA" id="ARBA00022792"/>
    </source>
</evidence>
<keyword evidence="7" id="KW-0999">Mitochondrion inner membrane</keyword>
<reference evidence="24" key="1">
    <citation type="journal article" date="2018" name="Nat. Microbiol.">
        <title>Leveraging single-cell genomics to expand the fungal tree of life.</title>
        <authorList>
            <person name="Ahrendt S.R."/>
            <person name="Quandt C.A."/>
            <person name="Ciobanu D."/>
            <person name="Clum A."/>
            <person name="Salamov A."/>
            <person name="Andreopoulos B."/>
            <person name="Cheng J.F."/>
            <person name="Woyke T."/>
            <person name="Pelin A."/>
            <person name="Henrissat B."/>
            <person name="Reynolds N.K."/>
            <person name="Benny G.L."/>
            <person name="Smith M.E."/>
            <person name="James T.Y."/>
            <person name="Grigoriev I.V."/>
        </authorList>
    </citation>
    <scope>NUCLEOTIDE SEQUENCE [LARGE SCALE GENOMIC DNA]</scope>
    <source>
        <strain evidence="24">RSA 468</strain>
    </source>
</reference>
<dbReference type="InterPro" id="IPR027477">
    <property type="entry name" value="Succ_DH/fumarate_Rdtase_cat_sf"/>
</dbReference>
<evidence type="ECO:0000256" key="17">
    <source>
        <dbReference type="PIRSR" id="PIRSR611281-2"/>
    </source>
</evidence>
<dbReference type="FunFam" id="3.90.700.10:FF:000001">
    <property type="entry name" value="Mitochondrial succinate dehydrogenase flavoprotein subunit"/>
    <property type="match status" value="1"/>
</dbReference>
<feature type="binding site" evidence="17">
    <location>
        <position position="296"/>
    </location>
    <ligand>
        <name>substrate</name>
    </ligand>
</feature>
<evidence type="ECO:0000256" key="20">
    <source>
        <dbReference type="RuleBase" id="RU362051"/>
    </source>
</evidence>
<evidence type="ECO:0000256" key="4">
    <source>
        <dbReference type="ARBA" id="ARBA00022448"/>
    </source>
</evidence>
<dbReference type="SUPFAM" id="SSF46977">
    <property type="entry name" value="Succinate dehydrogenase/fumarate reductase flavoprotein C-terminal domain"/>
    <property type="match status" value="1"/>
</dbReference>
<dbReference type="AlphaFoldDB" id="A0A4P9ZMH1"/>
<dbReference type="FunFam" id="4.10.80.40:FF:000002">
    <property type="entry name" value="Succinate dehydrogenase [ubiquinone] flavoprotein subunit, mitochondrial"/>
    <property type="match status" value="1"/>
</dbReference>
<feature type="modified residue" description="Tele-8alpha-FAD histidine" evidence="19">
    <location>
        <position position="99"/>
    </location>
</feature>
<dbReference type="Pfam" id="PF00890">
    <property type="entry name" value="FAD_binding_2"/>
    <property type="match status" value="1"/>
</dbReference>
<dbReference type="InterPro" id="IPR030664">
    <property type="entry name" value="SdhA/FrdA/AprA"/>
</dbReference>
<dbReference type="InterPro" id="IPR037099">
    <property type="entry name" value="Fum_R/Succ_DH_flav-like_C_sf"/>
</dbReference>
<name>A0A4P9ZMH1_9FUNG</name>
<keyword evidence="8 18" id="KW-0274">FAD</keyword>
<evidence type="ECO:0000256" key="9">
    <source>
        <dbReference type="ARBA" id="ARBA00022946"/>
    </source>
</evidence>
<dbReference type="GO" id="GO:0006099">
    <property type="term" value="P:tricarboxylic acid cycle"/>
    <property type="evidence" value="ECO:0007669"/>
    <property type="project" value="UniProtKB-UniPathway"/>
</dbReference>
<proteinExistence type="inferred from homology"/>
<dbReference type="PRINTS" id="PR00411">
    <property type="entry name" value="PNDRDTASEI"/>
</dbReference>
<dbReference type="PIRSF" id="PIRSF000171">
    <property type="entry name" value="SDHA_APRA_LASPO"/>
    <property type="match status" value="1"/>
</dbReference>
<comment type="pathway">
    <text evidence="2 20">Carbohydrate metabolism; tricarboxylic acid cycle; fumarate from succinate (eukaryal route): step 1/1.</text>
</comment>
<evidence type="ECO:0000256" key="12">
    <source>
        <dbReference type="ARBA" id="ARBA00023128"/>
    </source>
</evidence>
<organism evidence="23 24">
    <name type="scientific">Dimargaris cristalligena</name>
    <dbReference type="NCBI Taxonomy" id="215637"/>
    <lineage>
        <taxon>Eukaryota</taxon>
        <taxon>Fungi</taxon>
        <taxon>Fungi incertae sedis</taxon>
        <taxon>Zoopagomycota</taxon>
        <taxon>Kickxellomycotina</taxon>
        <taxon>Dimargaritomycetes</taxon>
        <taxon>Dimargaritales</taxon>
        <taxon>Dimargaritaceae</taxon>
        <taxon>Dimargaris</taxon>
    </lineage>
</organism>
<evidence type="ECO:0000259" key="22">
    <source>
        <dbReference type="Pfam" id="PF02910"/>
    </source>
</evidence>
<dbReference type="GO" id="GO:0006121">
    <property type="term" value="P:mitochondrial electron transport, succinate to ubiquinone"/>
    <property type="evidence" value="ECO:0007669"/>
    <property type="project" value="TreeGrafter"/>
</dbReference>
<dbReference type="UniPathway" id="UPA00223">
    <property type="reaction ID" value="UER01006"/>
</dbReference>
<dbReference type="InterPro" id="IPR036188">
    <property type="entry name" value="FAD/NAD-bd_sf"/>
</dbReference>
<gene>
    <name evidence="23" type="ORF">BJ085DRAFT_36162</name>
</gene>
<accession>A0A4P9ZMH1</accession>
<dbReference type="InterPro" id="IPR014006">
    <property type="entry name" value="Succ_Dhase_FrdA_Gneg"/>
</dbReference>
<dbReference type="Gene3D" id="3.90.700.10">
    <property type="entry name" value="Succinate dehydrogenase/fumarate reductase flavoprotein, catalytic domain"/>
    <property type="match status" value="1"/>
</dbReference>
<dbReference type="SUPFAM" id="SSF56425">
    <property type="entry name" value="Succinate dehydrogenase/fumarate reductase flavoprotein, catalytic domain"/>
    <property type="match status" value="1"/>
</dbReference>
<dbReference type="Proteomes" id="UP000268162">
    <property type="component" value="Unassembled WGS sequence"/>
</dbReference>
<keyword evidence="13 20" id="KW-0472">Membrane</keyword>
<evidence type="ECO:0000313" key="24">
    <source>
        <dbReference type="Proteomes" id="UP000268162"/>
    </source>
</evidence>
<dbReference type="OrthoDB" id="71672at2759"/>
<evidence type="ECO:0000256" key="10">
    <source>
        <dbReference type="ARBA" id="ARBA00022982"/>
    </source>
</evidence>
<dbReference type="GO" id="GO:0005743">
    <property type="term" value="C:mitochondrial inner membrane"/>
    <property type="evidence" value="ECO:0007669"/>
    <property type="project" value="UniProtKB-SubCell"/>
</dbReference>
<evidence type="ECO:0000256" key="2">
    <source>
        <dbReference type="ARBA" id="ARBA00004788"/>
    </source>
</evidence>
<feature type="binding site" evidence="18">
    <location>
        <position position="275"/>
    </location>
    <ligand>
        <name>FAD</name>
        <dbReference type="ChEBI" id="CHEBI:57692"/>
    </ligand>
</feature>
<dbReference type="PANTHER" id="PTHR11632:SF51">
    <property type="entry name" value="SUCCINATE DEHYDROGENASE [UBIQUINONE] FLAVOPROTEIN SUBUNIT, MITOCHONDRIAL"/>
    <property type="match status" value="1"/>
</dbReference>
<keyword evidence="11 20" id="KW-0560">Oxidoreductase</keyword>
<feature type="binding site" evidence="18">
    <location>
        <position position="441"/>
    </location>
    <ligand>
        <name>FAD</name>
        <dbReference type="ChEBI" id="CHEBI:57692"/>
    </ligand>
</feature>
<evidence type="ECO:0000256" key="18">
    <source>
        <dbReference type="PIRSR" id="PIRSR611281-3"/>
    </source>
</evidence>
<dbReference type="Gene3D" id="3.50.50.60">
    <property type="entry name" value="FAD/NAD(P)-binding domain"/>
    <property type="match status" value="1"/>
</dbReference>
<evidence type="ECO:0000256" key="13">
    <source>
        <dbReference type="ARBA" id="ARBA00023136"/>
    </source>
</evidence>
<dbReference type="NCBIfam" id="TIGR01816">
    <property type="entry name" value="sdhA_forward"/>
    <property type="match status" value="1"/>
</dbReference>
<dbReference type="PROSITE" id="PS00504">
    <property type="entry name" value="FRD_SDH_FAD_BINDING"/>
    <property type="match status" value="1"/>
</dbReference>
<feature type="binding site" evidence="18">
    <location>
        <begin position="457"/>
        <end position="458"/>
    </location>
    <ligand>
        <name>FAD</name>
        <dbReference type="ChEBI" id="CHEBI:57692"/>
    </ligand>
</feature>